<evidence type="ECO:0000256" key="4">
    <source>
        <dbReference type="ARBA" id="ARBA00023136"/>
    </source>
</evidence>
<reference evidence="8 9" key="1">
    <citation type="submission" date="2019-02" db="EMBL/GenBank/DDBJ databases">
        <title>Genome sequencing of the rare red list fungi Phlebia centrifuga.</title>
        <authorList>
            <person name="Buettner E."/>
            <person name="Kellner H."/>
        </authorList>
    </citation>
    <scope>NUCLEOTIDE SEQUENCE [LARGE SCALE GENOMIC DNA]</scope>
    <source>
        <strain evidence="8 9">DSM 108282</strain>
    </source>
</reference>
<evidence type="ECO:0000313" key="8">
    <source>
        <dbReference type="EMBL" id="THG95649.1"/>
    </source>
</evidence>
<evidence type="ECO:0000256" key="1">
    <source>
        <dbReference type="ARBA" id="ARBA00004141"/>
    </source>
</evidence>
<dbReference type="PROSITE" id="PS50850">
    <property type="entry name" value="MFS"/>
    <property type="match status" value="1"/>
</dbReference>
<evidence type="ECO:0000259" key="7">
    <source>
        <dbReference type="PROSITE" id="PS50850"/>
    </source>
</evidence>
<dbReference type="GO" id="GO:0005886">
    <property type="term" value="C:plasma membrane"/>
    <property type="evidence" value="ECO:0007669"/>
    <property type="project" value="TreeGrafter"/>
</dbReference>
<comment type="caution">
    <text evidence="8">The sequence shown here is derived from an EMBL/GenBank/DDBJ whole genome shotgun (WGS) entry which is preliminary data.</text>
</comment>
<evidence type="ECO:0000256" key="2">
    <source>
        <dbReference type="ARBA" id="ARBA00022692"/>
    </source>
</evidence>
<feature type="transmembrane region" description="Helical" evidence="6">
    <location>
        <begin position="127"/>
        <end position="146"/>
    </location>
</feature>
<dbReference type="PANTHER" id="PTHR23502">
    <property type="entry name" value="MAJOR FACILITATOR SUPERFAMILY"/>
    <property type="match status" value="1"/>
</dbReference>
<name>A0A4S4KGN0_9APHY</name>
<proteinExistence type="predicted"/>
<comment type="subcellular location">
    <subcellularLocation>
        <location evidence="1">Membrane</location>
        <topology evidence="1">Multi-pass membrane protein</topology>
    </subcellularLocation>
</comment>
<sequence>MSMSEGENQRANTEPSEKTDVSILTPQFKDGDKAASEDRFAIQLQPDDDPKGLPSLRKWIIVLVVCSGALCATCASSVAGFAEAGVSRDLYASEEVAILGISLYVLGLGIGPLLVGPLSEVYGRSPIYRVSYFLFFIFSFPVAFAPHIAVYLIFRFITGFSGSAFLSVAGGSVSDLFDNAKVATPMAVYTISPFIGPVVGPLISGFINQNTTWRWTYRVMIIWIFVEFLLILLLVPETYAPAILKHKAAKLRKSTGDSRYWAPLEKEDRSLVYATIMSCYIPFRIQYLTFQAFPIIFEDGHGFSVQDTGMSFIGMGLGLFLGLASVPIFNGYQRRQGKKFNGNPPPETRLVPGQVGAVLMPISLFWLAFTTYPHVHWIVPIIASVPFGTGIMLAYTSVFTYLVTAYRPVAASAMASNTFVRTSTASAFPLFAGAMYDTLGTVGATALLAGLTALAAPLPADIALNDEHALLVFSGGQTRKTSTTTEAESYMRLALSMGLLPSSEQEYFLRATTEDYALDSFQNLLFSIARFHEYTGHYPSRITVVGYEMKRQRFTELHRAALRWPLSKFKYIGIDAEGEVAKAREGEVSAFRS</sequence>
<keyword evidence="4 6" id="KW-0472">Membrane</keyword>
<gene>
    <name evidence="8" type="ORF">EW026_g6041</name>
</gene>
<dbReference type="Pfam" id="PF07690">
    <property type="entry name" value="MFS_1"/>
    <property type="match status" value="1"/>
</dbReference>
<dbReference type="Gene3D" id="1.20.1250.20">
    <property type="entry name" value="MFS general substrate transporter like domains"/>
    <property type="match status" value="1"/>
</dbReference>
<protein>
    <recommendedName>
        <fullName evidence="7">Major facilitator superfamily (MFS) profile domain-containing protein</fullName>
    </recommendedName>
</protein>
<dbReference type="SUPFAM" id="SSF103473">
    <property type="entry name" value="MFS general substrate transporter"/>
    <property type="match status" value="1"/>
</dbReference>
<dbReference type="FunFam" id="1.20.1250.20:FF:000082">
    <property type="entry name" value="MFS multidrug transporter, putative"/>
    <property type="match status" value="1"/>
</dbReference>
<dbReference type="InterPro" id="IPR020846">
    <property type="entry name" value="MFS_dom"/>
</dbReference>
<evidence type="ECO:0000256" key="6">
    <source>
        <dbReference type="SAM" id="Phobius"/>
    </source>
</evidence>
<feature type="transmembrane region" description="Helical" evidence="6">
    <location>
        <begin position="375"/>
        <end position="404"/>
    </location>
</feature>
<keyword evidence="3 6" id="KW-1133">Transmembrane helix</keyword>
<dbReference type="Proteomes" id="UP000309038">
    <property type="component" value="Unassembled WGS sequence"/>
</dbReference>
<dbReference type="CDD" id="cd17323">
    <property type="entry name" value="MFS_Tpo1_MDR_like"/>
    <property type="match status" value="1"/>
</dbReference>
<feature type="compositionally biased region" description="Polar residues" evidence="5">
    <location>
        <begin position="1"/>
        <end position="14"/>
    </location>
</feature>
<feature type="domain" description="Major facilitator superfamily (MFS) profile" evidence="7">
    <location>
        <begin position="61"/>
        <end position="468"/>
    </location>
</feature>
<accession>A0A4S4KGN0</accession>
<feature type="transmembrane region" description="Helical" evidence="6">
    <location>
        <begin position="186"/>
        <end position="207"/>
    </location>
</feature>
<feature type="region of interest" description="Disordered" evidence="5">
    <location>
        <begin position="1"/>
        <end position="25"/>
    </location>
</feature>
<feature type="transmembrane region" description="Helical" evidence="6">
    <location>
        <begin position="350"/>
        <end position="369"/>
    </location>
</feature>
<dbReference type="PANTHER" id="PTHR23502:SF7">
    <property type="entry name" value="DRUG_PROTON ANTIPORTER YHK8-RELATED"/>
    <property type="match status" value="1"/>
</dbReference>
<evidence type="ECO:0000256" key="5">
    <source>
        <dbReference type="SAM" id="MobiDB-lite"/>
    </source>
</evidence>
<evidence type="ECO:0000256" key="3">
    <source>
        <dbReference type="ARBA" id="ARBA00022989"/>
    </source>
</evidence>
<dbReference type="EMBL" id="SGPJ01000300">
    <property type="protein sequence ID" value="THG95649.1"/>
    <property type="molecule type" value="Genomic_DNA"/>
</dbReference>
<evidence type="ECO:0000313" key="9">
    <source>
        <dbReference type="Proteomes" id="UP000309038"/>
    </source>
</evidence>
<keyword evidence="9" id="KW-1185">Reference proteome</keyword>
<dbReference type="AlphaFoldDB" id="A0A4S4KGN0"/>
<keyword evidence="2 6" id="KW-0812">Transmembrane</keyword>
<feature type="transmembrane region" description="Helical" evidence="6">
    <location>
        <begin position="96"/>
        <end position="115"/>
    </location>
</feature>
<feature type="transmembrane region" description="Helical" evidence="6">
    <location>
        <begin position="219"/>
        <end position="244"/>
    </location>
</feature>
<feature type="transmembrane region" description="Helical" evidence="6">
    <location>
        <begin position="59"/>
        <end position="84"/>
    </location>
</feature>
<dbReference type="InterPro" id="IPR011701">
    <property type="entry name" value="MFS"/>
</dbReference>
<dbReference type="InterPro" id="IPR036259">
    <property type="entry name" value="MFS_trans_sf"/>
</dbReference>
<feature type="transmembrane region" description="Helical" evidence="6">
    <location>
        <begin position="309"/>
        <end position="329"/>
    </location>
</feature>
<dbReference type="GO" id="GO:0022857">
    <property type="term" value="F:transmembrane transporter activity"/>
    <property type="evidence" value="ECO:0007669"/>
    <property type="project" value="InterPro"/>
</dbReference>
<organism evidence="8 9">
    <name type="scientific">Hermanssonia centrifuga</name>
    <dbReference type="NCBI Taxonomy" id="98765"/>
    <lineage>
        <taxon>Eukaryota</taxon>
        <taxon>Fungi</taxon>
        <taxon>Dikarya</taxon>
        <taxon>Basidiomycota</taxon>
        <taxon>Agaricomycotina</taxon>
        <taxon>Agaricomycetes</taxon>
        <taxon>Polyporales</taxon>
        <taxon>Meruliaceae</taxon>
        <taxon>Hermanssonia</taxon>
    </lineage>
</organism>